<dbReference type="SUPFAM" id="SSF46589">
    <property type="entry name" value="tRNA-binding arm"/>
    <property type="match status" value="1"/>
</dbReference>
<evidence type="ECO:0000259" key="2">
    <source>
        <dbReference type="Pfam" id="PF02912"/>
    </source>
</evidence>
<evidence type="ECO:0000256" key="1">
    <source>
        <dbReference type="SAM" id="Coils"/>
    </source>
</evidence>
<feature type="domain" description="Phenylalanine-tRNA ligase class II N-terminal" evidence="2">
    <location>
        <begin position="20"/>
        <end position="50"/>
    </location>
</feature>
<reference evidence="3 4" key="1">
    <citation type="submission" date="2018-06" db="EMBL/GenBank/DDBJ databases">
        <authorList>
            <consortium name="Pathogen Informatics"/>
            <person name="Doyle S."/>
        </authorList>
    </citation>
    <scope>NUCLEOTIDE SEQUENCE [LARGE SCALE GENOMIC DNA]</scope>
    <source>
        <strain evidence="3 4">NCTC10638</strain>
    </source>
</reference>
<dbReference type="Pfam" id="PF02912">
    <property type="entry name" value="Phe_tRNA-synt_N"/>
    <property type="match status" value="1"/>
</dbReference>
<sequence length="60" mass="7261">MQHLKDLTNKAREALDKIDQNLEALEEFRVEYFGKKGHFTTLMQELRILQRKKDRQSEQN</sequence>
<name>A0A378MZH9_MANHA</name>
<dbReference type="GO" id="GO:0005524">
    <property type="term" value="F:ATP binding"/>
    <property type="evidence" value="ECO:0007669"/>
    <property type="project" value="InterPro"/>
</dbReference>
<dbReference type="EMBL" id="UGPN01000002">
    <property type="protein sequence ID" value="STY61600.1"/>
    <property type="molecule type" value="Genomic_DNA"/>
</dbReference>
<dbReference type="InterPro" id="IPR010978">
    <property type="entry name" value="tRNA-bd_arm"/>
</dbReference>
<dbReference type="Proteomes" id="UP000254802">
    <property type="component" value="Unassembled WGS sequence"/>
</dbReference>
<evidence type="ECO:0000313" key="3">
    <source>
        <dbReference type="EMBL" id="STY61600.1"/>
    </source>
</evidence>
<protein>
    <submittedName>
        <fullName evidence="3">Phenylalanyl-tRNA synthetase subunit alpha</fullName>
    </submittedName>
</protein>
<dbReference type="GO" id="GO:0004826">
    <property type="term" value="F:phenylalanine-tRNA ligase activity"/>
    <property type="evidence" value="ECO:0007669"/>
    <property type="project" value="InterPro"/>
</dbReference>
<dbReference type="GO" id="GO:0005737">
    <property type="term" value="C:cytoplasm"/>
    <property type="evidence" value="ECO:0007669"/>
    <property type="project" value="InterPro"/>
</dbReference>
<accession>A0A378MZH9</accession>
<organism evidence="3 4">
    <name type="scientific">Mannheimia haemolytica</name>
    <name type="common">Pasteurella haemolytica</name>
    <dbReference type="NCBI Taxonomy" id="75985"/>
    <lineage>
        <taxon>Bacteria</taxon>
        <taxon>Pseudomonadati</taxon>
        <taxon>Pseudomonadota</taxon>
        <taxon>Gammaproteobacteria</taxon>
        <taxon>Pasteurellales</taxon>
        <taxon>Pasteurellaceae</taxon>
        <taxon>Mannheimia</taxon>
    </lineage>
</organism>
<feature type="coiled-coil region" evidence="1">
    <location>
        <begin position="1"/>
        <end position="59"/>
    </location>
</feature>
<keyword evidence="1" id="KW-0175">Coiled coil</keyword>
<dbReference type="GO" id="GO:0006432">
    <property type="term" value="P:phenylalanyl-tRNA aminoacylation"/>
    <property type="evidence" value="ECO:0007669"/>
    <property type="project" value="InterPro"/>
</dbReference>
<evidence type="ECO:0000313" key="4">
    <source>
        <dbReference type="Proteomes" id="UP000254802"/>
    </source>
</evidence>
<keyword evidence="3" id="KW-0436">Ligase</keyword>
<dbReference type="InterPro" id="IPR004188">
    <property type="entry name" value="Phe-tRNA_ligase_II_N"/>
</dbReference>
<dbReference type="AlphaFoldDB" id="A0A378MZH9"/>
<proteinExistence type="predicted"/>
<keyword evidence="3" id="KW-0030">Aminoacyl-tRNA synthetase</keyword>
<gene>
    <name evidence="3" type="ORF">NCTC10638_02820</name>
</gene>